<sequence length="140" mass="16111">MAYTVAAVAPDAQKNQSHATTTPSVPCPGKDFPSFLEKFSNDVTIQRAFTTYPLIKHQYDITAQPEPKEFIQILQREQIEFPVMPLSQERSKIPLDIEVIKLTSNKAQVRVFKEDTDYQTSYLFKKKGCWKLVEIDNHSF</sequence>
<evidence type="ECO:0008006" key="4">
    <source>
        <dbReference type="Google" id="ProtNLM"/>
    </source>
</evidence>
<proteinExistence type="predicted"/>
<dbReference type="AlphaFoldDB" id="A0AAJ5R1V8"/>
<organism evidence="2 3">
    <name type="scientific">Xylella fastidiosa subsp. fastidiosa</name>
    <dbReference type="NCBI Taxonomy" id="644356"/>
    <lineage>
        <taxon>Bacteria</taxon>
        <taxon>Pseudomonadati</taxon>
        <taxon>Pseudomonadota</taxon>
        <taxon>Gammaproteobacteria</taxon>
        <taxon>Lysobacterales</taxon>
        <taxon>Lysobacteraceae</taxon>
        <taxon>Xylella</taxon>
    </lineage>
</organism>
<dbReference type="Proteomes" id="UP001211513">
    <property type="component" value="Chromosome"/>
</dbReference>
<gene>
    <name evidence="2" type="ORF">OK117_12040</name>
</gene>
<reference evidence="2" key="1">
    <citation type="journal article" date="2022" name="Phytopathology">
        <title>Complete circularized genome resources of seven strains of Xylella fastidiosa subsp. fastidiosa using hybrid assembly reveals unknown plasmids.</title>
        <authorList>
            <person name="Velasco-Amo M.D.P."/>
            <person name="Arias-Giraldo L.F.F."/>
            <person name="Ecija M.R."/>
            <person name="De La Fuente L."/>
            <person name="Marco-Noales E."/>
            <person name="Moralejo E."/>
            <person name="Navas-Cort J.A."/>
            <person name="Landa B.B."/>
        </authorList>
    </citation>
    <scope>NUCLEOTIDE SEQUENCE</scope>
    <source>
        <strain evidence="2">CFBP8073</strain>
    </source>
</reference>
<feature type="region of interest" description="Disordered" evidence="1">
    <location>
        <begin position="1"/>
        <end position="26"/>
    </location>
</feature>
<name>A0AAJ5R1V8_XYLFS</name>
<reference evidence="2" key="2">
    <citation type="submission" date="2022-10" db="EMBL/GenBank/DDBJ databases">
        <authorList>
            <person name="Landa B."/>
            <person name="Arias-Giraldo L.F."/>
            <person name="Roman-Ecija M."/>
            <person name="Velasco-Amo M.P."/>
            <person name="De La Fuente L."/>
            <person name="Marco-Noales E."/>
            <person name="Moralejo E."/>
        </authorList>
    </citation>
    <scope>NUCLEOTIDE SEQUENCE</scope>
    <source>
        <strain evidence="2">CFBP8073</strain>
    </source>
</reference>
<dbReference type="RefSeq" id="WP_272142401.1">
    <property type="nucleotide sequence ID" value="NZ_CP109886.1"/>
</dbReference>
<feature type="compositionally biased region" description="Polar residues" evidence="1">
    <location>
        <begin position="13"/>
        <end position="24"/>
    </location>
</feature>
<evidence type="ECO:0000313" key="2">
    <source>
        <dbReference type="EMBL" id="WCF28318.1"/>
    </source>
</evidence>
<protein>
    <recommendedName>
        <fullName evidence="4">DUF4348 domain-containing protein</fullName>
    </recommendedName>
</protein>
<accession>A0AAJ5R1V8</accession>
<dbReference type="EMBL" id="CP109886">
    <property type="protein sequence ID" value="WCF28318.1"/>
    <property type="molecule type" value="Genomic_DNA"/>
</dbReference>
<evidence type="ECO:0000256" key="1">
    <source>
        <dbReference type="SAM" id="MobiDB-lite"/>
    </source>
</evidence>
<evidence type="ECO:0000313" key="3">
    <source>
        <dbReference type="Proteomes" id="UP001211513"/>
    </source>
</evidence>